<dbReference type="EMBL" id="KI660231">
    <property type="protein sequence ID" value="ETN76383.1"/>
    <property type="molecule type" value="Genomic_DNA"/>
</dbReference>
<evidence type="ECO:0000313" key="3">
    <source>
        <dbReference type="Proteomes" id="UP000053676"/>
    </source>
</evidence>
<name>W2T3B5_NECAM</name>
<protein>
    <submittedName>
        <fullName evidence="2">Uncharacterized protein</fullName>
    </submittedName>
</protein>
<dbReference type="KEGG" id="nai:NECAME_11714"/>
<gene>
    <name evidence="2" type="ORF">NECAME_11714</name>
</gene>
<evidence type="ECO:0000256" key="1">
    <source>
        <dbReference type="SAM" id="MobiDB-lite"/>
    </source>
</evidence>
<keyword evidence="3" id="KW-1185">Reference proteome</keyword>
<proteinExistence type="predicted"/>
<organism evidence="2 3">
    <name type="scientific">Necator americanus</name>
    <name type="common">Human hookworm</name>
    <dbReference type="NCBI Taxonomy" id="51031"/>
    <lineage>
        <taxon>Eukaryota</taxon>
        <taxon>Metazoa</taxon>
        <taxon>Ecdysozoa</taxon>
        <taxon>Nematoda</taxon>
        <taxon>Chromadorea</taxon>
        <taxon>Rhabditida</taxon>
        <taxon>Rhabditina</taxon>
        <taxon>Rhabditomorpha</taxon>
        <taxon>Strongyloidea</taxon>
        <taxon>Ancylostomatidae</taxon>
        <taxon>Bunostominae</taxon>
        <taxon>Necator</taxon>
    </lineage>
</organism>
<dbReference type="STRING" id="51031.W2T3B5"/>
<accession>W2T3B5</accession>
<sequence length="277" mass="30953">MSLERAFAADLTVGKESVSEAAGRGYQAVDQATHDLDACAASAKDFFQELPDIVKGVLDEFRKNLDAAMNLFIPLQCDTSPDQILANASMDSEIRSGCRSNSRDVVRDFPRSFPPLDRRKTRQLRMMQQQCSALRRQRLQERLNRDSYGAQLYNLGATRQRHERLRDELRNDLFDTDDRSSRDHAESCRRHRGAHPNNGLPITENSPGACSSRMQAQDERGRSNSVEIIPSTPPAVADLEQRAGRLIITPERRLLKSEAGAEEDGGENGIGCVSIKQ</sequence>
<dbReference type="OrthoDB" id="5865218at2759"/>
<feature type="region of interest" description="Disordered" evidence="1">
    <location>
        <begin position="258"/>
        <end position="277"/>
    </location>
</feature>
<feature type="region of interest" description="Disordered" evidence="1">
    <location>
        <begin position="174"/>
        <end position="235"/>
    </location>
</feature>
<dbReference type="AlphaFoldDB" id="W2T3B5"/>
<feature type="compositionally biased region" description="Basic and acidic residues" evidence="1">
    <location>
        <begin position="174"/>
        <end position="188"/>
    </location>
</feature>
<evidence type="ECO:0000313" key="2">
    <source>
        <dbReference type="EMBL" id="ETN76383.1"/>
    </source>
</evidence>
<reference evidence="3" key="1">
    <citation type="journal article" date="2014" name="Nat. Genet.">
        <title>Genome of the human hookworm Necator americanus.</title>
        <authorList>
            <person name="Tang Y.T."/>
            <person name="Gao X."/>
            <person name="Rosa B.A."/>
            <person name="Abubucker S."/>
            <person name="Hallsworth-Pepin K."/>
            <person name="Martin J."/>
            <person name="Tyagi R."/>
            <person name="Heizer E."/>
            <person name="Zhang X."/>
            <person name="Bhonagiri-Palsikar V."/>
            <person name="Minx P."/>
            <person name="Warren W.C."/>
            <person name="Wang Q."/>
            <person name="Zhan B."/>
            <person name="Hotez P.J."/>
            <person name="Sternberg P.W."/>
            <person name="Dougall A."/>
            <person name="Gaze S.T."/>
            <person name="Mulvenna J."/>
            <person name="Sotillo J."/>
            <person name="Ranganathan S."/>
            <person name="Rabelo E.M."/>
            <person name="Wilson R.K."/>
            <person name="Felgner P.L."/>
            <person name="Bethony J."/>
            <person name="Hawdon J.M."/>
            <person name="Gasser R.B."/>
            <person name="Loukas A."/>
            <person name="Mitreva M."/>
        </authorList>
    </citation>
    <scope>NUCLEOTIDE SEQUENCE [LARGE SCALE GENOMIC DNA]</scope>
</reference>
<feature type="compositionally biased region" description="Polar residues" evidence="1">
    <location>
        <begin position="203"/>
        <end position="215"/>
    </location>
</feature>
<dbReference type="Proteomes" id="UP000053676">
    <property type="component" value="Unassembled WGS sequence"/>
</dbReference>